<dbReference type="InterPro" id="IPR014710">
    <property type="entry name" value="RmlC-like_jellyroll"/>
</dbReference>
<keyword evidence="1" id="KW-0479">Metal-binding</keyword>
<dbReference type="InterPro" id="IPR013096">
    <property type="entry name" value="Cupin_2"/>
</dbReference>
<proteinExistence type="predicted"/>
<protein>
    <recommendedName>
        <fullName evidence="2">Cupin type-2 domain-containing protein</fullName>
    </recommendedName>
</protein>
<evidence type="ECO:0000256" key="1">
    <source>
        <dbReference type="ARBA" id="ARBA00022723"/>
    </source>
</evidence>
<dbReference type="PANTHER" id="PTHR35848">
    <property type="entry name" value="OXALATE-BINDING PROTEIN"/>
    <property type="match status" value="1"/>
</dbReference>
<reference evidence="3" key="1">
    <citation type="submission" date="2018-05" db="EMBL/GenBank/DDBJ databases">
        <authorList>
            <person name="Lanie J.A."/>
            <person name="Ng W.-L."/>
            <person name="Kazmierczak K.M."/>
            <person name="Andrzejewski T.M."/>
            <person name="Davidsen T.M."/>
            <person name="Wayne K.J."/>
            <person name="Tettelin H."/>
            <person name="Glass J.I."/>
            <person name="Rusch D."/>
            <person name="Podicherti R."/>
            <person name="Tsui H.-C.T."/>
            <person name="Winkler M.E."/>
        </authorList>
    </citation>
    <scope>NUCLEOTIDE SEQUENCE</scope>
</reference>
<gene>
    <name evidence="3" type="ORF">METZ01_LOCUS200430</name>
</gene>
<dbReference type="Gene3D" id="2.60.120.10">
    <property type="entry name" value="Jelly Rolls"/>
    <property type="match status" value="1"/>
</dbReference>
<dbReference type="AlphaFoldDB" id="A0A382E9W9"/>
<evidence type="ECO:0000259" key="2">
    <source>
        <dbReference type="Pfam" id="PF07883"/>
    </source>
</evidence>
<dbReference type="SUPFAM" id="SSF51182">
    <property type="entry name" value="RmlC-like cupins"/>
    <property type="match status" value="1"/>
</dbReference>
<dbReference type="Pfam" id="PF07883">
    <property type="entry name" value="Cupin_2"/>
    <property type="match status" value="1"/>
</dbReference>
<evidence type="ECO:0000313" key="3">
    <source>
        <dbReference type="EMBL" id="SVB47576.1"/>
    </source>
</evidence>
<dbReference type="GO" id="GO:0046872">
    <property type="term" value="F:metal ion binding"/>
    <property type="evidence" value="ECO:0007669"/>
    <property type="project" value="UniProtKB-KW"/>
</dbReference>
<accession>A0A382E9W9</accession>
<organism evidence="3">
    <name type="scientific">marine metagenome</name>
    <dbReference type="NCBI Taxonomy" id="408172"/>
    <lineage>
        <taxon>unclassified sequences</taxon>
        <taxon>metagenomes</taxon>
        <taxon>ecological metagenomes</taxon>
    </lineage>
</organism>
<dbReference type="PANTHER" id="PTHR35848:SF6">
    <property type="entry name" value="CUPIN TYPE-2 DOMAIN-CONTAINING PROTEIN"/>
    <property type="match status" value="1"/>
</dbReference>
<feature type="domain" description="Cupin type-2" evidence="2">
    <location>
        <begin position="57"/>
        <end position="124"/>
    </location>
</feature>
<sequence length="130" mass="14403">MEVFMNNENIVRNGFGLPEEYHGHPGGISRVVIGPEVMNPERPDAINSERLVIHTNEYQVGGNAGHPHAHSNQEQAFYILEGKMEVTVGDDTYIAVSGDTVFLPHNVMHGHRNVGDVPLKFVFISAMLEI</sequence>
<name>A0A382E9W9_9ZZZZ</name>
<dbReference type="InterPro" id="IPR051610">
    <property type="entry name" value="GPI/OXD"/>
</dbReference>
<dbReference type="EMBL" id="UINC01043482">
    <property type="protein sequence ID" value="SVB47576.1"/>
    <property type="molecule type" value="Genomic_DNA"/>
</dbReference>
<dbReference type="InterPro" id="IPR011051">
    <property type="entry name" value="RmlC_Cupin_sf"/>
</dbReference>